<dbReference type="AlphaFoldDB" id="X1B4T2"/>
<organism evidence="3">
    <name type="scientific">marine sediment metagenome</name>
    <dbReference type="NCBI Taxonomy" id="412755"/>
    <lineage>
        <taxon>unclassified sequences</taxon>
        <taxon>metagenomes</taxon>
        <taxon>ecological metagenomes</taxon>
    </lineage>
</organism>
<dbReference type="Gene3D" id="3.40.50.300">
    <property type="entry name" value="P-loop containing nucleotide triphosphate hydrolases"/>
    <property type="match status" value="1"/>
</dbReference>
<evidence type="ECO:0000259" key="2">
    <source>
        <dbReference type="Pfam" id="PF08241"/>
    </source>
</evidence>
<name>X1B4T2_9ZZZZ</name>
<dbReference type="SUPFAM" id="SSF52540">
    <property type="entry name" value="P-loop containing nucleoside triphosphate hydrolases"/>
    <property type="match status" value="1"/>
</dbReference>
<sequence>MKILNETQDKLLVNERNKLNDLRAVLTEFNASNEDIKILGDTIKQLDELFLLVVVGEFNSGKSAFINALLGDSYLEEGVTPTTTRINILRYGETTERIVVSENEHIIKFPNLDDRDFDMNQITDQKYLKEQQYKDASKLEARISLHRRFGTNPYGWWRWVYDQLNLEPGMRVLEVGCGTAGLWRENSVHLPEGLSIFLGDLSVGMARKASKVMSEGVDFFPINLDVQAIPTRSNYFDFVIANHMLYHVPDIQRGLNDIVRVLKPG</sequence>
<dbReference type="CDD" id="cd02440">
    <property type="entry name" value="AdoMet_MTases"/>
    <property type="match status" value="1"/>
</dbReference>
<reference evidence="3" key="1">
    <citation type="journal article" date="2014" name="Front. Microbiol.">
        <title>High frequency of phylogenetically diverse reductive dehalogenase-homologous genes in deep subseafloor sedimentary metagenomes.</title>
        <authorList>
            <person name="Kawai M."/>
            <person name="Futagami T."/>
            <person name="Toyoda A."/>
            <person name="Takaki Y."/>
            <person name="Nishi S."/>
            <person name="Hori S."/>
            <person name="Arai W."/>
            <person name="Tsubouchi T."/>
            <person name="Morono Y."/>
            <person name="Uchiyama I."/>
            <person name="Ito T."/>
            <person name="Fujiyama A."/>
            <person name="Inagaki F."/>
            <person name="Takami H."/>
        </authorList>
    </citation>
    <scope>NUCLEOTIDE SEQUENCE</scope>
    <source>
        <strain evidence="3">Expedition CK06-06</strain>
    </source>
</reference>
<evidence type="ECO:0000259" key="1">
    <source>
        <dbReference type="Pfam" id="PF00350"/>
    </source>
</evidence>
<feature type="domain" description="Methyltransferase type 11" evidence="2">
    <location>
        <begin position="173"/>
        <end position="265"/>
    </location>
</feature>
<dbReference type="InterPro" id="IPR027417">
    <property type="entry name" value="P-loop_NTPase"/>
</dbReference>
<feature type="domain" description="Dynamin N-terminal" evidence="1">
    <location>
        <begin position="52"/>
        <end position="126"/>
    </location>
</feature>
<dbReference type="Pfam" id="PF08241">
    <property type="entry name" value="Methyltransf_11"/>
    <property type="match status" value="1"/>
</dbReference>
<dbReference type="SUPFAM" id="SSF53335">
    <property type="entry name" value="S-adenosyl-L-methionine-dependent methyltransferases"/>
    <property type="match status" value="1"/>
</dbReference>
<proteinExistence type="predicted"/>
<dbReference type="InterPro" id="IPR045063">
    <property type="entry name" value="Dynamin_N"/>
</dbReference>
<dbReference type="EMBL" id="BART01017562">
    <property type="protein sequence ID" value="GAG79208.1"/>
    <property type="molecule type" value="Genomic_DNA"/>
</dbReference>
<feature type="non-terminal residue" evidence="3">
    <location>
        <position position="265"/>
    </location>
</feature>
<dbReference type="InterPro" id="IPR013216">
    <property type="entry name" value="Methyltransf_11"/>
</dbReference>
<protein>
    <submittedName>
        <fullName evidence="3">Uncharacterized protein</fullName>
    </submittedName>
</protein>
<dbReference type="Gene3D" id="3.40.50.150">
    <property type="entry name" value="Vaccinia Virus protein VP39"/>
    <property type="match status" value="1"/>
</dbReference>
<comment type="caution">
    <text evidence="3">The sequence shown here is derived from an EMBL/GenBank/DDBJ whole genome shotgun (WGS) entry which is preliminary data.</text>
</comment>
<dbReference type="GO" id="GO:0008757">
    <property type="term" value="F:S-adenosylmethionine-dependent methyltransferase activity"/>
    <property type="evidence" value="ECO:0007669"/>
    <property type="project" value="InterPro"/>
</dbReference>
<dbReference type="InterPro" id="IPR051943">
    <property type="entry name" value="TRAFAC_Dynamin-like_GTPase"/>
</dbReference>
<dbReference type="PANTHER" id="PTHR43681:SF1">
    <property type="entry name" value="SARCALUMENIN"/>
    <property type="match status" value="1"/>
</dbReference>
<dbReference type="InterPro" id="IPR029063">
    <property type="entry name" value="SAM-dependent_MTases_sf"/>
</dbReference>
<gene>
    <name evidence="3" type="ORF">S01H4_33387</name>
</gene>
<dbReference type="PANTHER" id="PTHR43681">
    <property type="entry name" value="TRANSMEMBRANE GTPASE FZO"/>
    <property type="match status" value="1"/>
</dbReference>
<evidence type="ECO:0000313" key="3">
    <source>
        <dbReference type="EMBL" id="GAG79208.1"/>
    </source>
</evidence>
<dbReference type="Pfam" id="PF00350">
    <property type="entry name" value="Dynamin_N"/>
    <property type="match status" value="1"/>
</dbReference>
<accession>X1B4T2</accession>